<dbReference type="Pfam" id="PF13377">
    <property type="entry name" value="Peripla_BP_3"/>
    <property type="match status" value="1"/>
</dbReference>
<dbReference type="Pfam" id="PF00356">
    <property type="entry name" value="LacI"/>
    <property type="match status" value="1"/>
</dbReference>
<keyword evidence="1" id="KW-0805">Transcription regulation</keyword>
<dbReference type="EMBL" id="BNJK01000001">
    <property type="protein sequence ID" value="GHO91056.1"/>
    <property type="molecule type" value="Genomic_DNA"/>
</dbReference>
<dbReference type="RefSeq" id="WP_220201976.1">
    <property type="nucleotide sequence ID" value="NZ_BNJK01000001.1"/>
</dbReference>
<dbReference type="PRINTS" id="PR00036">
    <property type="entry name" value="HTHLACI"/>
</dbReference>
<evidence type="ECO:0000313" key="5">
    <source>
        <dbReference type="EMBL" id="GHO91056.1"/>
    </source>
</evidence>
<dbReference type="InterPro" id="IPR046335">
    <property type="entry name" value="LacI/GalR-like_sensor"/>
</dbReference>
<dbReference type="Proteomes" id="UP000597444">
    <property type="component" value="Unassembled WGS sequence"/>
</dbReference>
<dbReference type="GO" id="GO:0000976">
    <property type="term" value="F:transcription cis-regulatory region binding"/>
    <property type="evidence" value="ECO:0007669"/>
    <property type="project" value="TreeGrafter"/>
</dbReference>
<organism evidence="5 6">
    <name type="scientific">Reticulibacter mediterranei</name>
    <dbReference type="NCBI Taxonomy" id="2778369"/>
    <lineage>
        <taxon>Bacteria</taxon>
        <taxon>Bacillati</taxon>
        <taxon>Chloroflexota</taxon>
        <taxon>Ktedonobacteria</taxon>
        <taxon>Ktedonobacterales</taxon>
        <taxon>Reticulibacteraceae</taxon>
        <taxon>Reticulibacter</taxon>
    </lineage>
</organism>
<accession>A0A8J3IK52</accession>
<dbReference type="InterPro" id="IPR010982">
    <property type="entry name" value="Lambda_DNA-bd_dom_sf"/>
</dbReference>
<dbReference type="PANTHER" id="PTHR30146">
    <property type="entry name" value="LACI-RELATED TRANSCRIPTIONAL REPRESSOR"/>
    <property type="match status" value="1"/>
</dbReference>
<evidence type="ECO:0000259" key="4">
    <source>
        <dbReference type="PROSITE" id="PS50932"/>
    </source>
</evidence>
<dbReference type="PANTHER" id="PTHR30146:SF109">
    <property type="entry name" value="HTH-TYPE TRANSCRIPTIONAL REGULATOR GALS"/>
    <property type="match status" value="1"/>
</dbReference>
<evidence type="ECO:0000256" key="1">
    <source>
        <dbReference type="ARBA" id="ARBA00023015"/>
    </source>
</evidence>
<protein>
    <submittedName>
        <fullName evidence="5">LacI family transcriptional regulator</fullName>
    </submittedName>
</protein>
<keyword evidence="2" id="KW-0238">DNA-binding</keyword>
<dbReference type="PROSITE" id="PS50932">
    <property type="entry name" value="HTH_LACI_2"/>
    <property type="match status" value="1"/>
</dbReference>
<reference evidence="5" key="1">
    <citation type="submission" date="2020-10" db="EMBL/GenBank/DDBJ databases">
        <title>Taxonomic study of unclassified bacteria belonging to the class Ktedonobacteria.</title>
        <authorList>
            <person name="Yabe S."/>
            <person name="Wang C.M."/>
            <person name="Zheng Y."/>
            <person name="Sakai Y."/>
            <person name="Cavaletti L."/>
            <person name="Monciardini P."/>
            <person name="Donadio S."/>
        </authorList>
    </citation>
    <scope>NUCLEOTIDE SEQUENCE</scope>
    <source>
        <strain evidence="5">ID150040</strain>
    </source>
</reference>
<dbReference type="GO" id="GO:0003700">
    <property type="term" value="F:DNA-binding transcription factor activity"/>
    <property type="evidence" value="ECO:0007669"/>
    <property type="project" value="TreeGrafter"/>
</dbReference>
<keyword evidence="3" id="KW-0804">Transcription</keyword>
<feature type="domain" description="HTH lacI-type" evidence="4">
    <location>
        <begin position="15"/>
        <end position="59"/>
    </location>
</feature>
<dbReference type="Gene3D" id="3.40.50.2300">
    <property type="match status" value="2"/>
</dbReference>
<evidence type="ECO:0000313" key="6">
    <source>
        <dbReference type="Proteomes" id="UP000597444"/>
    </source>
</evidence>
<evidence type="ECO:0000256" key="3">
    <source>
        <dbReference type="ARBA" id="ARBA00023163"/>
    </source>
</evidence>
<evidence type="ECO:0000256" key="2">
    <source>
        <dbReference type="ARBA" id="ARBA00023125"/>
    </source>
</evidence>
<comment type="caution">
    <text evidence="5">The sequence shown here is derived from an EMBL/GenBank/DDBJ whole genome shotgun (WGS) entry which is preliminary data.</text>
</comment>
<sequence>MRAKKVDPETGRSAATLWDITELAGVSIATVSRVLNGKPHVSSAVRKKVIDAALELGYIEKPPSAFQEAGTTRLIGLTSTSMHSGEYAEILAGVVEALHSHNIRPIICPIPYRHNCGMPLLERVMYHTTDGALILGTTDEDEELVEVYQNGFPLVLINPSRSVNMHLPVVAPARWSAAKSATEHLLSLGHQRIHMIVARFSQYSSQFKFDNTDSIAGFQAALLAAGLPASPDLVYECKRNTKESAYQAAIQLFSLAEAPTAILALSDVMAIGVLQAAHDQGLVVPQQVSIVGFDDLEFAQMAIPGLTTIQQPFQEMGRIGVDMLHRLMNGQKLDATRVELSTRLIVRQSTSPPISQ</sequence>
<dbReference type="SMART" id="SM00354">
    <property type="entry name" value="HTH_LACI"/>
    <property type="match status" value="1"/>
</dbReference>
<keyword evidence="6" id="KW-1185">Reference proteome</keyword>
<dbReference type="AlphaFoldDB" id="A0A8J3IK52"/>
<dbReference type="InterPro" id="IPR000843">
    <property type="entry name" value="HTH_LacI"/>
</dbReference>
<dbReference type="CDD" id="cd01392">
    <property type="entry name" value="HTH_LacI"/>
    <property type="match status" value="1"/>
</dbReference>
<name>A0A8J3IK52_9CHLR</name>
<dbReference type="SUPFAM" id="SSF47413">
    <property type="entry name" value="lambda repressor-like DNA-binding domains"/>
    <property type="match status" value="1"/>
</dbReference>
<dbReference type="SUPFAM" id="SSF53822">
    <property type="entry name" value="Periplasmic binding protein-like I"/>
    <property type="match status" value="1"/>
</dbReference>
<dbReference type="CDD" id="cd06267">
    <property type="entry name" value="PBP1_LacI_sugar_binding-like"/>
    <property type="match status" value="1"/>
</dbReference>
<dbReference type="Gene3D" id="1.10.260.40">
    <property type="entry name" value="lambda repressor-like DNA-binding domains"/>
    <property type="match status" value="1"/>
</dbReference>
<dbReference type="InterPro" id="IPR028082">
    <property type="entry name" value="Peripla_BP_I"/>
</dbReference>
<gene>
    <name evidence="5" type="ORF">KSF_011040</name>
</gene>
<proteinExistence type="predicted"/>